<dbReference type="EMBL" id="CP060286">
    <property type="protein sequence ID" value="QNK39155.1"/>
    <property type="molecule type" value="Genomic_DNA"/>
</dbReference>
<dbReference type="PANTHER" id="PTHR33434">
    <property type="entry name" value="DEGV DOMAIN-CONTAINING PROTEIN DR_1986-RELATED"/>
    <property type="match status" value="1"/>
</dbReference>
<dbReference type="RefSeq" id="WP_187034173.1">
    <property type="nucleotide sequence ID" value="NZ_CP060286.1"/>
</dbReference>
<dbReference type="Proteomes" id="UP000515909">
    <property type="component" value="Chromosome"/>
</dbReference>
<protein>
    <submittedName>
        <fullName evidence="2">DegV family protein</fullName>
    </submittedName>
</protein>
<sequence>MNELNSNSINPSRQVKITADSTCDLSDAVLEKYDIDLIPLYVALGNKSYRDKFEISPDDLYDYVRKTGKLPKTSAVTVKDYLDRFLPYKLAGRSILHFTISSSMSACYQNAVIAAEELGNVRVIDTANLSTGIGHLAVRAAELAASGLDADHIARAVTELIPKVETSFVIDTLSYLHKGGRCSAVAALGANLLSLKPCIEVRDGAMKVGKKYRGNLEKCLTSYVSDRLQGRADIDLRRIFVTHSKLPPRVTESILKQIGRLAKFEEVIETEANSTVCTHCGPGTLGIIFMKK</sequence>
<evidence type="ECO:0000313" key="2">
    <source>
        <dbReference type="EMBL" id="QNK39155.1"/>
    </source>
</evidence>
<reference evidence="2 3" key="1">
    <citation type="submission" date="2020-08" db="EMBL/GenBank/DDBJ databases">
        <title>The isolate Caproiciproducens sp. 7D4C2 produces n-caproate at mildly acidic conditions from hexoses: genome and rBOX comparison with related strains and chain-elongating bacteria.</title>
        <authorList>
            <person name="Esquivel-Elizondo S."/>
            <person name="Bagci C."/>
            <person name="Temovska M."/>
            <person name="Jeon B.S."/>
            <person name="Bessarab I."/>
            <person name="Williams R.B.H."/>
            <person name="Huson D.H."/>
            <person name="Angenent L.T."/>
        </authorList>
    </citation>
    <scope>NUCLEOTIDE SEQUENCE [LARGE SCALE GENOMIC DNA]</scope>
    <source>
        <strain evidence="2 3">7D4C2</strain>
    </source>
</reference>
<dbReference type="NCBIfam" id="TIGR00762">
    <property type="entry name" value="DegV"/>
    <property type="match status" value="1"/>
</dbReference>
<dbReference type="Gene3D" id="3.30.1180.10">
    <property type="match status" value="1"/>
</dbReference>
<dbReference type="AlphaFoldDB" id="A0A7G8T6B4"/>
<name>A0A7G8T6B4_9FIRM</name>
<evidence type="ECO:0000313" key="3">
    <source>
        <dbReference type="Proteomes" id="UP000515909"/>
    </source>
</evidence>
<evidence type="ECO:0000256" key="1">
    <source>
        <dbReference type="ARBA" id="ARBA00023121"/>
    </source>
</evidence>
<dbReference type="PROSITE" id="PS51482">
    <property type="entry name" value="DEGV"/>
    <property type="match status" value="1"/>
</dbReference>
<proteinExistence type="predicted"/>
<dbReference type="InterPro" id="IPR043168">
    <property type="entry name" value="DegV_C"/>
</dbReference>
<dbReference type="InterPro" id="IPR050270">
    <property type="entry name" value="DegV_domain_contain"/>
</dbReference>
<dbReference type="Pfam" id="PF02645">
    <property type="entry name" value="DegV"/>
    <property type="match status" value="1"/>
</dbReference>
<dbReference type="InterPro" id="IPR003797">
    <property type="entry name" value="DegV"/>
</dbReference>
<organism evidence="2 3">
    <name type="scientific">Caproicibacter fermentans</name>
    <dbReference type="NCBI Taxonomy" id="2576756"/>
    <lineage>
        <taxon>Bacteria</taxon>
        <taxon>Bacillati</taxon>
        <taxon>Bacillota</taxon>
        <taxon>Clostridia</taxon>
        <taxon>Eubacteriales</taxon>
        <taxon>Acutalibacteraceae</taxon>
        <taxon>Caproicibacter</taxon>
    </lineage>
</organism>
<accession>A0A7G8T6B4</accession>
<gene>
    <name evidence="2" type="ORF">HCR03_10205</name>
</gene>
<dbReference type="GO" id="GO:0008289">
    <property type="term" value="F:lipid binding"/>
    <property type="evidence" value="ECO:0007669"/>
    <property type="project" value="UniProtKB-KW"/>
</dbReference>
<keyword evidence="1" id="KW-0446">Lipid-binding</keyword>
<dbReference type="Gene3D" id="3.40.50.10170">
    <property type="match status" value="1"/>
</dbReference>
<dbReference type="SUPFAM" id="SSF82549">
    <property type="entry name" value="DAK1/DegV-like"/>
    <property type="match status" value="1"/>
</dbReference>
<dbReference type="KEGG" id="cfem:HCR03_10205"/>
<dbReference type="PANTHER" id="PTHR33434:SF2">
    <property type="entry name" value="FATTY ACID-BINDING PROTEIN TM_1468"/>
    <property type="match status" value="1"/>
</dbReference>